<dbReference type="CDD" id="cd00306">
    <property type="entry name" value="Peptidases_S8_S53"/>
    <property type="match status" value="1"/>
</dbReference>
<reference evidence="9 10" key="1">
    <citation type="submission" date="2017-08" db="EMBL/GenBank/DDBJ databases">
        <title>Draft genome sequence of filamentous cyanobacterium Calothrix elsteri CCALA 953.</title>
        <authorList>
            <person name="Gagunashvili A.N."/>
            <person name="Elster J."/>
            <person name="Andresson O.S."/>
        </authorList>
    </citation>
    <scope>NUCLEOTIDE SEQUENCE [LARGE SCALE GENOMIC DNA]</scope>
    <source>
        <strain evidence="9 10">CCALA 953</strain>
    </source>
</reference>
<feature type="region of interest" description="Disordered" evidence="6">
    <location>
        <begin position="1"/>
        <end position="59"/>
    </location>
</feature>
<accession>A0A2A2TDV3</accession>
<evidence type="ECO:0000256" key="5">
    <source>
        <dbReference type="PROSITE-ProRule" id="PRU01240"/>
    </source>
</evidence>
<proteinExistence type="inferred from homology"/>
<feature type="domain" description="Peptidase S8/S53" evidence="7">
    <location>
        <begin position="212"/>
        <end position="479"/>
    </location>
</feature>
<dbReference type="PROSITE" id="PS51892">
    <property type="entry name" value="SUBTILASE"/>
    <property type="match status" value="1"/>
</dbReference>
<dbReference type="InterPro" id="IPR050131">
    <property type="entry name" value="Peptidase_S8_subtilisin-like"/>
</dbReference>
<evidence type="ECO:0000313" key="9">
    <source>
        <dbReference type="EMBL" id="PAX51826.1"/>
    </source>
</evidence>
<evidence type="ECO:0000313" key="10">
    <source>
        <dbReference type="Proteomes" id="UP000218238"/>
    </source>
</evidence>
<feature type="active site" description="Charge relay system" evidence="5">
    <location>
        <position position="261"/>
    </location>
</feature>
<dbReference type="InterPro" id="IPR000209">
    <property type="entry name" value="Peptidase_S8/S53_dom"/>
</dbReference>
<keyword evidence="3 5" id="KW-0378">Hydrolase</keyword>
<dbReference type="GO" id="GO:0004252">
    <property type="term" value="F:serine-type endopeptidase activity"/>
    <property type="evidence" value="ECO:0007669"/>
    <property type="project" value="UniProtKB-UniRule"/>
</dbReference>
<dbReference type="InterPro" id="IPR023828">
    <property type="entry name" value="Peptidase_S8_Ser-AS"/>
</dbReference>
<dbReference type="PANTHER" id="PTHR43806">
    <property type="entry name" value="PEPTIDASE S8"/>
    <property type="match status" value="1"/>
</dbReference>
<sequence>MQNNESNAPNGSVNGNENGNGNGKAKQPKPPGNSNNMPSLSMDAPRRRSEMTNSDMNAADNYSAMQKVLVELRVSRNQGVMGVSEGVNTNVASFQLDTNYEPVPVAATSDLTPSILAANEETYIIRGEIEERSIRELEAQPNVVKVYKDTPIAAFNPPVLEKTTNDLVKPMDGKGNCPVGTCDCSPTVAKGAIADVAKYFGVDQIWAAGFRGQGVVVGVVDGGITAEGRNVEPMEGIRRIPNVIGGPAADWGTKARSWGEHGNMCATDILGMAPEAKLYDCRIAGGDSISNALAVFNWAINQYRIDGTPHILSNSWGIYQKNWDEFYATNPDHPFTRKVVETINEGIIVIFAAGNCGSTCPADRCGGDTGQGKSIWGANGHPLAITVGAVNKEEQFVGYSSQGPAALDPNKPDFCSVTHFRGYFGSDNGTSAACPIAAGVAALLKQAKPSIKQEELKNLLKQTAKNLGEPGFDQHTGAGVIQPKVAFDALQPNVPKWGEWESLGGNGFSAPAAVALGEKSLNAFVIAGDSALYQKTWDGTVWSSEWTSLGGFGLSAPAAIAIGSNRIDTFIIGQERRLLRKTWNGSAWGEWENLGGFCKQGIAVTNLGEKRQDVFTIGADNAVYQMTWDGSAWTDWTSLGGFGLSAPAAASCGENRIDLFVRGSDHAIYQKSWNGTAWSEWTSLGGLWLYAPAVASWGANRLDVFAVGTDNAVYRKYSDGITWGNWEKIGGTSISSPAAVSRGANKLDVFVVGGDNSIYRNSLG</sequence>
<organism evidence="9 10">
    <name type="scientific">Brunnivagina elsteri CCALA 953</name>
    <dbReference type="NCBI Taxonomy" id="987040"/>
    <lineage>
        <taxon>Bacteria</taxon>
        <taxon>Bacillati</taxon>
        <taxon>Cyanobacteriota</taxon>
        <taxon>Cyanophyceae</taxon>
        <taxon>Nostocales</taxon>
        <taxon>Calotrichaceae</taxon>
        <taxon>Brunnivagina</taxon>
    </lineage>
</organism>
<evidence type="ECO:0000256" key="3">
    <source>
        <dbReference type="ARBA" id="ARBA00022801"/>
    </source>
</evidence>
<evidence type="ECO:0000259" key="7">
    <source>
        <dbReference type="Pfam" id="PF00082"/>
    </source>
</evidence>
<evidence type="ECO:0000259" key="8">
    <source>
        <dbReference type="Pfam" id="PF26607"/>
    </source>
</evidence>
<dbReference type="InterPro" id="IPR036852">
    <property type="entry name" value="Peptidase_S8/S53_dom_sf"/>
</dbReference>
<dbReference type="PANTHER" id="PTHR43806:SF11">
    <property type="entry name" value="CEREVISIN-RELATED"/>
    <property type="match status" value="1"/>
</dbReference>
<dbReference type="Gene3D" id="3.40.50.200">
    <property type="entry name" value="Peptidase S8/S53 domain"/>
    <property type="match status" value="1"/>
</dbReference>
<dbReference type="Pfam" id="PF26607">
    <property type="entry name" value="DUF8189"/>
    <property type="match status" value="1"/>
</dbReference>
<comment type="caution">
    <text evidence="9">The sequence shown here is derived from an EMBL/GenBank/DDBJ whole genome shotgun (WGS) entry which is preliminary data.</text>
</comment>
<keyword evidence="4 5" id="KW-0720">Serine protease</keyword>
<evidence type="ECO:0000256" key="4">
    <source>
        <dbReference type="ARBA" id="ARBA00022825"/>
    </source>
</evidence>
<feature type="compositionally biased region" description="Low complexity" evidence="6">
    <location>
        <begin position="10"/>
        <end position="19"/>
    </location>
</feature>
<evidence type="ECO:0000256" key="1">
    <source>
        <dbReference type="ARBA" id="ARBA00011073"/>
    </source>
</evidence>
<dbReference type="InterPro" id="IPR015500">
    <property type="entry name" value="Peptidase_S8_subtilisin-rel"/>
</dbReference>
<name>A0A2A2TDV3_9CYAN</name>
<keyword evidence="10" id="KW-1185">Reference proteome</keyword>
<dbReference type="SUPFAM" id="SSF52743">
    <property type="entry name" value="Subtilisin-like"/>
    <property type="match status" value="1"/>
</dbReference>
<dbReference type="Gene3D" id="2.120.10.70">
    <property type="entry name" value="Fucose-specific lectin"/>
    <property type="match status" value="2"/>
</dbReference>
<comment type="similarity">
    <text evidence="1 5">Belongs to the peptidase S8 family.</text>
</comment>
<feature type="active site" description="Charge relay system" evidence="5">
    <location>
        <position position="431"/>
    </location>
</feature>
<dbReference type="Proteomes" id="UP000218238">
    <property type="component" value="Unassembled WGS sequence"/>
</dbReference>
<dbReference type="InterPro" id="IPR058502">
    <property type="entry name" value="PLL-like_beta-prop"/>
</dbReference>
<dbReference type="PROSITE" id="PS00138">
    <property type="entry name" value="SUBTILASE_SER"/>
    <property type="match status" value="1"/>
</dbReference>
<keyword evidence="2 5" id="KW-0645">Protease</keyword>
<dbReference type="OrthoDB" id="137105at2"/>
<evidence type="ECO:0000256" key="6">
    <source>
        <dbReference type="SAM" id="MobiDB-lite"/>
    </source>
</evidence>
<dbReference type="EMBL" id="NTFS01000327">
    <property type="protein sequence ID" value="PAX51826.1"/>
    <property type="molecule type" value="Genomic_DNA"/>
</dbReference>
<feature type="domain" description="PLL-like beta propeller" evidence="8">
    <location>
        <begin position="585"/>
        <end position="760"/>
    </location>
</feature>
<dbReference type="SUPFAM" id="SSF89372">
    <property type="entry name" value="Fucose-specific lectin"/>
    <property type="match status" value="1"/>
</dbReference>
<gene>
    <name evidence="9" type="ORF">CK510_22675</name>
</gene>
<dbReference type="CDD" id="cd22954">
    <property type="entry name" value="PLL_lectin"/>
    <property type="match status" value="1"/>
</dbReference>
<evidence type="ECO:0000256" key="2">
    <source>
        <dbReference type="ARBA" id="ARBA00022670"/>
    </source>
</evidence>
<dbReference type="PRINTS" id="PR00723">
    <property type="entry name" value="SUBTILISIN"/>
</dbReference>
<dbReference type="Pfam" id="PF00082">
    <property type="entry name" value="Peptidase_S8"/>
    <property type="match status" value="1"/>
</dbReference>
<protein>
    <submittedName>
        <fullName evidence="9">Serine protease</fullName>
    </submittedName>
</protein>
<dbReference type="GO" id="GO:0006508">
    <property type="term" value="P:proteolysis"/>
    <property type="evidence" value="ECO:0007669"/>
    <property type="project" value="UniProtKB-KW"/>
</dbReference>
<feature type="active site" description="Charge relay system" evidence="5">
    <location>
        <position position="221"/>
    </location>
</feature>
<dbReference type="AlphaFoldDB" id="A0A2A2TDV3"/>
<dbReference type="RefSeq" id="WP_095723843.1">
    <property type="nucleotide sequence ID" value="NZ_NTFS01000327.1"/>
</dbReference>